<dbReference type="Proteomes" id="UP001223420">
    <property type="component" value="Unassembled WGS sequence"/>
</dbReference>
<dbReference type="AlphaFoldDB" id="A0AAJ1WTF1"/>
<dbReference type="EMBL" id="JAUSWL010000002">
    <property type="protein sequence ID" value="MDQ0542594.1"/>
    <property type="molecule type" value="Genomic_DNA"/>
</dbReference>
<reference evidence="3" key="1">
    <citation type="submission" date="2023-07" db="EMBL/GenBank/DDBJ databases">
        <title>Genomic Encyclopedia of Type Strains, Phase IV (KMG-IV): sequencing the most valuable type-strain genomes for metagenomic binning, comparative biology and taxonomic classification.</title>
        <authorList>
            <person name="Goeker M."/>
        </authorList>
    </citation>
    <scope>NUCLEOTIDE SEQUENCE</scope>
    <source>
        <strain evidence="3">DSM 19569</strain>
    </source>
</reference>
<name>A0AAJ1WTF1_9HYPH</name>
<dbReference type="InterPro" id="IPR027843">
    <property type="entry name" value="DUF4440"/>
</dbReference>
<keyword evidence="3" id="KW-0413">Isomerase</keyword>
<evidence type="ECO:0000256" key="1">
    <source>
        <dbReference type="SAM" id="SignalP"/>
    </source>
</evidence>
<feature type="domain" description="DUF4440" evidence="2">
    <location>
        <begin position="43"/>
        <end position="148"/>
    </location>
</feature>
<dbReference type="RefSeq" id="WP_230365864.1">
    <property type="nucleotide sequence ID" value="NZ_JAJALK010000003.1"/>
</dbReference>
<comment type="caution">
    <text evidence="3">The sequence shown here is derived from an EMBL/GenBank/DDBJ whole genome shotgun (WGS) entry which is preliminary data.</text>
</comment>
<organism evidence="3 4">
    <name type="scientific">Methylobacterium brachiatum</name>
    <dbReference type="NCBI Taxonomy" id="269660"/>
    <lineage>
        <taxon>Bacteria</taxon>
        <taxon>Pseudomonadati</taxon>
        <taxon>Pseudomonadota</taxon>
        <taxon>Alphaproteobacteria</taxon>
        <taxon>Hyphomicrobiales</taxon>
        <taxon>Methylobacteriaceae</taxon>
        <taxon>Methylobacterium</taxon>
    </lineage>
</organism>
<evidence type="ECO:0000313" key="3">
    <source>
        <dbReference type="EMBL" id="MDQ0542594.1"/>
    </source>
</evidence>
<dbReference type="GO" id="GO:0016853">
    <property type="term" value="F:isomerase activity"/>
    <property type="evidence" value="ECO:0007669"/>
    <property type="project" value="UniProtKB-KW"/>
</dbReference>
<evidence type="ECO:0000259" key="2">
    <source>
        <dbReference type="Pfam" id="PF14534"/>
    </source>
</evidence>
<dbReference type="Pfam" id="PF14534">
    <property type="entry name" value="DUF4440"/>
    <property type="match status" value="1"/>
</dbReference>
<dbReference type="PROSITE" id="PS51318">
    <property type="entry name" value="TAT"/>
    <property type="match status" value="1"/>
</dbReference>
<feature type="chain" id="PRO_5042556366" evidence="1">
    <location>
        <begin position="31"/>
        <end position="156"/>
    </location>
</feature>
<sequence>MTLSRRSALAAAFAIAAAAPILIHPTPGFAAGTTDAAQGAAVEAAVDSLTKALLAADGAALDALTLDGLSYGHSSGVVQDKAAFIAALTSGASRFPSITLSDRSASVIGEDAIVRHVFSGEAVSNGKTAPVHIGVLQVWRRDGGRWRLMARQAFKL</sequence>
<proteinExistence type="predicted"/>
<accession>A0AAJ1WTF1</accession>
<protein>
    <submittedName>
        <fullName evidence="3">Ketosteroid isomerase-like protein</fullName>
    </submittedName>
</protein>
<dbReference type="SUPFAM" id="SSF54427">
    <property type="entry name" value="NTF2-like"/>
    <property type="match status" value="1"/>
</dbReference>
<dbReference type="InterPro" id="IPR032710">
    <property type="entry name" value="NTF2-like_dom_sf"/>
</dbReference>
<feature type="signal peptide" evidence="1">
    <location>
        <begin position="1"/>
        <end position="30"/>
    </location>
</feature>
<dbReference type="Gene3D" id="3.10.450.50">
    <property type="match status" value="1"/>
</dbReference>
<keyword evidence="1" id="KW-0732">Signal</keyword>
<gene>
    <name evidence="3" type="ORF">QO001_001512</name>
</gene>
<evidence type="ECO:0000313" key="4">
    <source>
        <dbReference type="Proteomes" id="UP001223420"/>
    </source>
</evidence>
<dbReference type="InterPro" id="IPR006311">
    <property type="entry name" value="TAT_signal"/>
</dbReference>